<sequence>MNGNGESGDTWGPIRPGHAVDGWRLMDAPGEFWLEKTVGAARAVVRADTVTTCFWCARTDSTVGPRSGHLTVDEAMAAAEKWLQAHTDS</sequence>
<reference evidence="2 3" key="1">
    <citation type="submission" date="2017-10" db="EMBL/GenBank/DDBJ databases">
        <title>Comparative genomics between pathogenic Norcardia.</title>
        <authorList>
            <person name="Zeng L."/>
        </authorList>
    </citation>
    <scope>NUCLEOTIDE SEQUENCE [LARGE SCALE GENOMIC DNA]</scope>
    <source>
        <strain evidence="2 3">NC_YFY_NT001</strain>
    </source>
</reference>
<evidence type="ECO:0000256" key="1">
    <source>
        <dbReference type="SAM" id="MobiDB-lite"/>
    </source>
</evidence>
<proteinExistence type="predicted"/>
<evidence type="ECO:0000313" key="2">
    <source>
        <dbReference type="EMBL" id="ATL65627.1"/>
    </source>
</evidence>
<accession>A0A291RE53</accession>
<protein>
    <submittedName>
        <fullName evidence="2">Uncharacterized protein</fullName>
    </submittedName>
</protein>
<name>A0A291RE53_9NOCA</name>
<feature type="region of interest" description="Disordered" evidence="1">
    <location>
        <begin position="1"/>
        <end position="20"/>
    </location>
</feature>
<gene>
    <name evidence="2" type="ORF">CRH09_04775</name>
</gene>
<dbReference type="RefSeq" id="WP_098692899.1">
    <property type="nucleotide sequence ID" value="NZ_CP023778.1"/>
</dbReference>
<dbReference type="GeneID" id="88356748"/>
<dbReference type="KEGG" id="ntp:CRH09_04775"/>
<dbReference type="Proteomes" id="UP000221961">
    <property type="component" value="Chromosome"/>
</dbReference>
<dbReference type="EMBL" id="CP023778">
    <property type="protein sequence ID" value="ATL65627.1"/>
    <property type="molecule type" value="Genomic_DNA"/>
</dbReference>
<dbReference type="AlphaFoldDB" id="A0A291RE53"/>
<evidence type="ECO:0000313" key="3">
    <source>
        <dbReference type="Proteomes" id="UP000221961"/>
    </source>
</evidence>
<organism evidence="2 3">
    <name type="scientific">Nocardia terpenica</name>
    <dbReference type="NCBI Taxonomy" id="455432"/>
    <lineage>
        <taxon>Bacteria</taxon>
        <taxon>Bacillati</taxon>
        <taxon>Actinomycetota</taxon>
        <taxon>Actinomycetes</taxon>
        <taxon>Mycobacteriales</taxon>
        <taxon>Nocardiaceae</taxon>
        <taxon>Nocardia</taxon>
    </lineage>
</organism>